<name>A0ACC2QWZ4_9NEOP</name>
<dbReference type="EMBL" id="CM056783">
    <property type="protein sequence ID" value="KAJ8726717.1"/>
    <property type="molecule type" value="Genomic_DNA"/>
</dbReference>
<evidence type="ECO:0000313" key="1">
    <source>
        <dbReference type="EMBL" id="KAJ8726717.1"/>
    </source>
</evidence>
<keyword evidence="2" id="KW-1185">Reference proteome</keyword>
<proteinExistence type="predicted"/>
<gene>
    <name evidence="1" type="ORF">PYW08_015114</name>
</gene>
<evidence type="ECO:0000313" key="2">
    <source>
        <dbReference type="Proteomes" id="UP001231649"/>
    </source>
</evidence>
<organism evidence="1 2">
    <name type="scientific">Mythimna loreyi</name>
    <dbReference type="NCBI Taxonomy" id="667449"/>
    <lineage>
        <taxon>Eukaryota</taxon>
        <taxon>Metazoa</taxon>
        <taxon>Ecdysozoa</taxon>
        <taxon>Arthropoda</taxon>
        <taxon>Hexapoda</taxon>
        <taxon>Insecta</taxon>
        <taxon>Pterygota</taxon>
        <taxon>Neoptera</taxon>
        <taxon>Endopterygota</taxon>
        <taxon>Lepidoptera</taxon>
        <taxon>Glossata</taxon>
        <taxon>Ditrysia</taxon>
        <taxon>Noctuoidea</taxon>
        <taxon>Noctuidae</taxon>
        <taxon>Noctuinae</taxon>
        <taxon>Hadenini</taxon>
        <taxon>Mythimna</taxon>
    </lineage>
</organism>
<comment type="caution">
    <text evidence="1">The sequence shown here is derived from an EMBL/GenBank/DDBJ whole genome shotgun (WGS) entry which is preliminary data.</text>
</comment>
<accession>A0ACC2QWZ4</accession>
<sequence>MSALSSLLKLFTARQSIRPPRLALSCLGGHPRRTYSDKPEVTSKRIVSSQLQGPDNEERVRVRRARPSDVPRVLRFVREHARVGWPGLVAPPSTSHLILCDYVARALAQGHSMLAEQQESRRGWTRIRGLALGMSVCPWDASMLEKWARCVRCTRSRRLMHFTAHCLRAPALHDKYQVHNILQVILIVPQDCSKSSEIVHMLVKNAIQRGRDAGFSVLRFDVTDDTVGSALEGLQLKKEWQLMYDVLPESMKEKALTETHSGRDENAMVSPKFIAVYTSVLEKDEPNKKLTSETRSNNTDKNRTLKKG</sequence>
<reference evidence="1" key="1">
    <citation type="submission" date="2023-03" db="EMBL/GenBank/DDBJ databases">
        <title>Chromosome-level genomes of two armyworms, Mythimna separata and Mythimna loreyi, provide insights into the biosynthesis and reception of sex pheromones.</title>
        <authorList>
            <person name="Zhao H."/>
        </authorList>
    </citation>
    <scope>NUCLEOTIDE SEQUENCE</scope>
    <source>
        <strain evidence="1">BeijingLab</strain>
    </source>
</reference>
<dbReference type="Proteomes" id="UP001231649">
    <property type="component" value="Chromosome 7"/>
</dbReference>
<protein>
    <submittedName>
        <fullName evidence="1">Uncharacterized protein</fullName>
    </submittedName>
</protein>